<sequence>MAWLNSGETAFLPAPVVFGRAIDAVCILWDMKCNERGACKLYDLDNLRRVVFYPMVVGRFISLLAFAFIFYLHNRKQKKLNLAKISEKEAPT</sequence>
<gene>
    <name evidence="2" type="ORF">OCBIM_22015276mg</name>
</gene>
<dbReference type="GO" id="GO:0016323">
    <property type="term" value="C:basolateral plasma membrane"/>
    <property type="evidence" value="ECO:0007669"/>
    <property type="project" value="TreeGrafter"/>
</dbReference>
<name>A0A0L8IES9_OCTBM</name>
<dbReference type="GO" id="GO:0043252">
    <property type="term" value="P:sodium-independent organic anion transport"/>
    <property type="evidence" value="ECO:0007669"/>
    <property type="project" value="TreeGrafter"/>
</dbReference>
<reference evidence="2" key="1">
    <citation type="submission" date="2015-07" db="EMBL/GenBank/DDBJ databases">
        <title>MeaNS - Measles Nucleotide Surveillance Program.</title>
        <authorList>
            <person name="Tran T."/>
            <person name="Druce J."/>
        </authorList>
    </citation>
    <scope>NUCLEOTIDE SEQUENCE</scope>
    <source>
        <strain evidence="2">UCB-OBI-ISO-001</strain>
        <tissue evidence="2">Gonad</tissue>
    </source>
</reference>
<keyword evidence="1" id="KW-0472">Membrane</keyword>
<dbReference type="OrthoDB" id="6099649at2759"/>
<evidence type="ECO:0000256" key="1">
    <source>
        <dbReference type="SAM" id="Phobius"/>
    </source>
</evidence>
<dbReference type="InterPro" id="IPR004156">
    <property type="entry name" value="OATP"/>
</dbReference>
<evidence type="ECO:0000313" key="2">
    <source>
        <dbReference type="EMBL" id="KOF99540.1"/>
    </source>
</evidence>
<organism evidence="2">
    <name type="scientific">Octopus bimaculoides</name>
    <name type="common">California two-spotted octopus</name>
    <dbReference type="NCBI Taxonomy" id="37653"/>
    <lineage>
        <taxon>Eukaryota</taxon>
        <taxon>Metazoa</taxon>
        <taxon>Spiralia</taxon>
        <taxon>Lophotrochozoa</taxon>
        <taxon>Mollusca</taxon>
        <taxon>Cephalopoda</taxon>
        <taxon>Coleoidea</taxon>
        <taxon>Octopodiformes</taxon>
        <taxon>Octopoda</taxon>
        <taxon>Incirrata</taxon>
        <taxon>Octopodidae</taxon>
        <taxon>Octopus</taxon>
    </lineage>
</organism>
<proteinExistence type="predicted"/>
<dbReference type="PANTHER" id="PTHR11388:SF157">
    <property type="entry name" value="SOLUTE CARRIER ORGANIC ANION TRANSPORTER FAMILY MEMBER 2A1-LIKE"/>
    <property type="match status" value="1"/>
</dbReference>
<feature type="transmembrane region" description="Helical" evidence="1">
    <location>
        <begin position="51"/>
        <end position="72"/>
    </location>
</feature>
<protein>
    <submittedName>
        <fullName evidence="2">Uncharacterized protein</fullName>
    </submittedName>
</protein>
<keyword evidence="1" id="KW-1133">Transmembrane helix</keyword>
<dbReference type="Pfam" id="PF03137">
    <property type="entry name" value="OATP"/>
    <property type="match status" value="1"/>
</dbReference>
<dbReference type="AlphaFoldDB" id="A0A0L8IES9"/>
<dbReference type="GO" id="GO:0015347">
    <property type="term" value="F:sodium-independent organic anion transmembrane transporter activity"/>
    <property type="evidence" value="ECO:0007669"/>
    <property type="project" value="TreeGrafter"/>
</dbReference>
<dbReference type="EMBL" id="KQ415941">
    <property type="protein sequence ID" value="KOF99540.1"/>
    <property type="molecule type" value="Genomic_DNA"/>
</dbReference>
<accession>A0A0L8IES9</accession>
<dbReference type="PANTHER" id="PTHR11388">
    <property type="entry name" value="ORGANIC ANION TRANSPORTER"/>
    <property type="match status" value="1"/>
</dbReference>
<keyword evidence="1" id="KW-0812">Transmembrane</keyword>